<gene>
    <name evidence="1" type="ORF">RHIMIDRAFT_44092</name>
</gene>
<evidence type="ECO:0008006" key="3">
    <source>
        <dbReference type="Google" id="ProtNLM"/>
    </source>
</evidence>
<proteinExistence type="predicted"/>
<accession>A0A2G4SLJ3</accession>
<dbReference type="RefSeq" id="XP_023463347.1">
    <property type="nucleotide sequence ID" value="XM_023615250.1"/>
</dbReference>
<dbReference type="AlphaFoldDB" id="A0A2G4SLJ3"/>
<evidence type="ECO:0000313" key="2">
    <source>
        <dbReference type="Proteomes" id="UP000242254"/>
    </source>
</evidence>
<dbReference type="Proteomes" id="UP000242254">
    <property type="component" value="Unassembled WGS sequence"/>
</dbReference>
<keyword evidence="2" id="KW-1185">Reference proteome</keyword>
<reference evidence="1 2" key="1">
    <citation type="journal article" date="2016" name="Proc. Natl. Acad. Sci. U.S.A.">
        <title>Lipid metabolic changes in an early divergent fungus govern the establishment of a mutualistic symbiosis with endobacteria.</title>
        <authorList>
            <person name="Lastovetsky O.A."/>
            <person name="Gaspar M.L."/>
            <person name="Mondo S.J."/>
            <person name="LaButti K.M."/>
            <person name="Sandor L."/>
            <person name="Grigoriev I.V."/>
            <person name="Henry S.A."/>
            <person name="Pawlowska T.E."/>
        </authorList>
    </citation>
    <scope>NUCLEOTIDE SEQUENCE [LARGE SCALE GENOMIC DNA]</scope>
    <source>
        <strain evidence="1 2">ATCC 52813</strain>
    </source>
</reference>
<sequence length="149" mass="17049">MHNRSNKSLNTDKEEEVASIEAQFEYVNKLLKWSILDLEKFINTLRARISAEEVYVLALAKIIKNNTNATTTTTTTTINNSNNNNAPSTTSSFFGDYTTLYQQSTSHYESSIEKKIEIRKEFINCLKYQTEILVKLKVKEIITNKGEKG</sequence>
<organism evidence="1 2">
    <name type="scientific">Rhizopus microsporus ATCC 52813</name>
    <dbReference type="NCBI Taxonomy" id="1340429"/>
    <lineage>
        <taxon>Eukaryota</taxon>
        <taxon>Fungi</taxon>
        <taxon>Fungi incertae sedis</taxon>
        <taxon>Mucoromycota</taxon>
        <taxon>Mucoromycotina</taxon>
        <taxon>Mucoromycetes</taxon>
        <taxon>Mucorales</taxon>
        <taxon>Mucorineae</taxon>
        <taxon>Rhizopodaceae</taxon>
        <taxon>Rhizopus</taxon>
    </lineage>
</organism>
<dbReference type="EMBL" id="KZ303857">
    <property type="protein sequence ID" value="PHZ09639.1"/>
    <property type="molecule type" value="Genomic_DNA"/>
</dbReference>
<name>A0A2G4SLJ3_RHIZD</name>
<evidence type="ECO:0000313" key="1">
    <source>
        <dbReference type="EMBL" id="PHZ09639.1"/>
    </source>
</evidence>
<dbReference type="GeneID" id="35446238"/>
<protein>
    <recommendedName>
        <fullName evidence="3">FCH domain-containing protein</fullName>
    </recommendedName>
</protein>
<dbReference type="STRING" id="1340429.A0A2G4SLJ3"/>
<dbReference type="InterPro" id="IPR027267">
    <property type="entry name" value="AH/BAR_dom_sf"/>
</dbReference>
<dbReference type="SUPFAM" id="SSF103657">
    <property type="entry name" value="BAR/IMD domain-like"/>
    <property type="match status" value="1"/>
</dbReference>